<proteinExistence type="inferred from homology"/>
<gene>
    <name evidence="10" type="ORF">Triagg1_3193</name>
</gene>
<evidence type="ECO:0000256" key="3">
    <source>
        <dbReference type="ARBA" id="ARBA00022692"/>
    </source>
</evidence>
<feature type="transmembrane region" description="Helical" evidence="8">
    <location>
        <begin position="489"/>
        <end position="510"/>
    </location>
</feature>
<dbReference type="InterPro" id="IPR007219">
    <property type="entry name" value="XnlR_reg_dom"/>
</dbReference>
<dbReference type="CDD" id="cd12148">
    <property type="entry name" value="fungal_TF_MHR"/>
    <property type="match status" value="1"/>
</dbReference>
<evidence type="ECO:0000256" key="4">
    <source>
        <dbReference type="ARBA" id="ARBA00022989"/>
    </source>
</evidence>
<feature type="region of interest" description="Disordered" evidence="7">
    <location>
        <begin position="761"/>
        <end position="789"/>
    </location>
</feature>
<evidence type="ECO:0000313" key="11">
    <source>
        <dbReference type="Proteomes" id="UP001273209"/>
    </source>
</evidence>
<dbReference type="FunFam" id="1.10.4160.10:FF:000027">
    <property type="entry name" value="Uncharacterized protein"/>
    <property type="match status" value="1"/>
</dbReference>
<feature type="transmembrane region" description="Helical" evidence="8">
    <location>
        <begin position="122"/>
        <end position="151"/>
    </location>
</feature>
<keyword evidence="4 8" id="KW-1133">Transmembrane helix</keyword>
<evidence type="ECO:0000256" key="2">
    <source>
        <dbReference type="ARBA" id="ARBA00008974"/>
    </source>
</evidence>
<feature type="region of interest" description="Disordered" evidence="7">
    <location>
        <begin position="905"/>
        <end position="928"/>
    </location>
</feature>
<feature type="transmembrane region" description="Helical" evidence="8">
    <location>
        <begin position="285"/>
        <end position="306"/>
    </location>
</feature>
<dbReference type="Pfam" id="PF04082">
    <property type="entry name" value="Fungal_trans"/>
    <property type="match status" value="1"/>
</dbReference>
<dbReference type="SMART" id="SM00906">
    <property type="entry name" value="Fungal_trans"/>
    <property type="match status" value="1"/>
</dbReference>
<organism evidence="10 11">
    <name type="scientific">Trichoderma aggressivum f. europaeum</name>
    <dbReference type="NCBI Taxonomy" id="173218"/>
    <lineage>
        <taxon>Eukaryota</taxon>
        <taxon>Fungi</taxon>
        <taxon>Dikarya</taxon>
        <taxon>Ascomycota</taxon>
        <taxon>Pezizomycotina</taxon>
        <taxon>Sordariomycetes</taxon>
        <taxon>Hypocreomycetidae</taxon>
        <taxon>Hypocreales</taxon>
        <taxon>Hypocreaceae</taxon>
        <taxon>Trichoderma</taxon>
    </lineage>
</organism>
<evidence type="ECO:0000256" key="5">
    <source>
        <dbReference type="ARBA" id="ARBA00023136"/>
    </source>
</evidence>
<feature type="transmembrane region" description="Helical" evidence="8">
    <location>
        <begin position="171"/>
        <end position="190"/>
    </location>
</feature>
<dbReference type="NCBIfam" id="TIGR00800">
    <property type="entry name" value="ncs1"/>
    <property type="match status" value="1"/>
</dbReference>
<feature type="transmembrane region" description="Helical" evidence="8">
    <location>
        <begin position="48"/>
        <end position="67"/>
    </location>
</feature>
<dbReference type="EMBL" id="JAWRVG010000009">
    <property type="protein sequence ID" value="KAK4078177.1"/>
    <property type="molecule type" value="Genomic_DNA"/>
</dbReference>
<keyword evidence="6" id="KW-0539">Nucleus</keyword>
<feature type="transmembrane region" description="Helical" evidence="8">
    <location>
        <begin position="401"/>
        <end position="425"/>
    </location>
</feature>
<comment type="similarity">
    <text evidence="2">Belongs to the purine-cytosine permease (2.A.39) family.</text>
</comment>
<evidence type="ECO:0000256" key="6">
    <source>
        <dbReference type="ARBA" id="ARBA00023242"/>
    </source>
</evidence>
<feature type="transmembrane region" description="Helical" evidence="8">
    <location>
        <begin position="73"/>
        <end position="101"/>
    </location>
</feature>
<feature type="region of interest" description="Disordered" evidence="7">
    <location>
        <begin position="815"/>
        <end position="874"/>
    </location>
</feature>
<dbReference type="Gene3D" id="1.10.4160.10">
    <property type="entry name" value="Hydantoin permease"/>
    <property type="match status" value="1"/>
</dbReference>
<dbReference type="GO" id="GO:0003677">
    <property type="term" value="F:DNA binding"/>
    <property type="evidence" value="ECO:0007669"/>
    <property type="project" value="InterPro"/>
</dbReference>
<keyword evidence="11" id="KW-1185">Reference proteome</keyword>
<dbReference type="Proteomes" id="UP001273209">
    <property type="component" value="Unassembled WGS sequence"/>
</dbReference>
<name>A0AAE1IFG6_9HYPO</name>
<feature type="compositionally biased region" description="Polar residues" evidence="7">
    <location>
        <begin position="864"/>
        <end position="873"/>
    </location>
</feature>
<evidence type="ECO:0000256" key="8">
    <source>
        <dbReference type="SAM" id="Phobius"/>
    </source>
</evidence>
<keyword evidence="5 8" id="KW-0472">Membrane</keyword>
<dbReference type="Pfam" id="PF02133">
    <property type="entry name" value="Transp_cyt_pur"/>
    <property type="match status" value="1"/>
</dbReference>
<dbReference type="GeneID" id="87917363"/>
<dbReference type="GO" id="GO:0015205">
    <property type="term" value="F:nucleobase transmembrane transporter activity"/>
    <property type="evidence" value="ECO:0007669"/>
    <property type="project" value="TreeGrafter"/>
</dbReference>
<dbReference type="GO" id="GO:0005886">
    <property type="term" value="C:plasma membrane"/>
    <property type="evidence" value="ECO:0007669"/>
    <property type="project" value="TreeGrafter"/>
</dbReference>
<feature type="region of interest" description="Disordered" evidence="7">
    <location>
        <begin position="705"/>
        <end position="732"/>
    </location>
</feature>
<reference evidence="10" key="1">
    <citation type="submission" date="2023-11" db="EMBL/GenBank/DDBJ databases">
        <title>The genome sequences of three competitors of mushroom-forming fungi.</title>
        <authorList>
            <person name="Beijen E."/>
            <person name="Ohm R.A."/>
        </authorList>
    </citation>
    <scope>NUCLEOTIDE SEQUENCE</scope>
    <source>
        <strain evidence="10">CBS 100526</strain>
    </source>
</reference>
<evidence type="ECO:0000259" key="9">
    <source>
        <dbReference type="SMART" id="SM00906"/>
    </source>
</evidence>
<dbReference type="GO" id="GO:0006351">
    <property type="term" value="P:DNA-templated transcription"/>
    <property type="evidence" value="ECO:0007669"/>
    <property type="project" value="InterPro"/>
</dbReference>
<feature type="transmembrane region" description="Helical" evidence="8">
    <location>
        <begin position="244"/>
        <end position="265"/>
    </location>
</feature>
<sequence>MGLAQLVERAKLPYVSQWIRLVPPVSQNEDIRPVESARRTWGFWTFHNYWLLINCNIATFLTGSALIPLGLNWWQAIIAIVVGNILATTAIVISSLAGAYYHVGFSVYSRAVWGMWGSQFAIWNRIFLCLVWYGFQSWVGGQCFELILLSWDPKYESRIPNHMPESTGMTTAQFVSYIIFFVISLPFVWIKPHRLQKFFYFACVVTMIFFVVLLIWALATMGSAGFGDTLDSGTTLPNTGGPGSVAWLMVYGIMSTIGSIAAGILNQNDFARLSRKPMDAVWGQLLPYGLYSIFTSVIGILVVAATQKRFDGEAVWNPPTIFVRLLEKDNSPGTRAALFFAGVALCISQIGSNVPGNALAGGIDLSSVFPRYINIRRGAYITVLLSPVVNPWQLVNTATTFLSVLSSYGVFLAPMTGMMFANYVVVNKRKVKVDDLYHGHGGSIYWYKYGVNFRAPIAWAVGVAPTLPGFIAAVNLSVSLPEGMTELYYINYLYGFVSSAVVYSVLHWIFPAKAVDDFVRTAPTAREVQQYYTDRWEVDLAQASHVLSDDDGSGVMHVDHGSSVKRCVSHVSPCLRRASPCLGNWPTTRHGTTPDWTRGGLLSMSYTPILIAKPSVNQSNSIFASGPAVWGEDSHDCSDPTENGRTSFSRPIGEVVTLLDARAIKLPTCSPPVGQLGANRHESTARSFAAAFAEQLDLSLLWIAQTPPPTPRQTKNNQPASKPARLDTDQRERRLRQTGLASIERESEPSPRIIQLQHPNAQRRRLGPGPSPQVHHPEPVRPGSTAAEPQEPALRRLPEAKDGMCDPFGASLGLACKSSPTPDEISSQHESAADSTTENGASDAELVTPPAMDSSPSLARRSVSHSSPADTIQSSAGLSAAGDLSLEQQSSGSAAVVHQGLISQSSDGLEQPSYGVSPPVPILSNGPLHTLEDNFNRTAHSMGPSAEQDTYLLDAFRCLIISENDEIDANIIQVYPGGPSADDRPVHFLLLENENPDFTNEAKQSASDGTERLVWPYGERLVRLYFKHVHPVYPVVTKGRFLGQYKSNRMKIPASLRGAIYGLACVFWDRDPTIKEACPFQQHQCIDHAHEALRREHENPTLFSLQAGLLLHHITPPDVDSVETPSMWTMTAQTTACAQTIGLHQDPTRWSIEDWEKRVRKKLWWAVYAADCWSAICHGNPPHISPTTFSTLPPDMDDIRADETVPEDLRYLVEPEDAVFQASVGARFLQFINLTIVLRDVLDCAFQVRPNPSTLTDRTMQLVMLREKFNDWHSLLPQCLALGPERGQDTISNSPLHLTYYATQALLYRGLMYPATRVAKANPESNLRKWFVSALTEFRGFVDFFNSITEEDLRGFWCRHARSQFILCGNFLIYLFLLASDQTHIAAAYQLLQEFHQSLKRLGETSHKPGRLLIRPARLRLDSFFRQAATILRGSEAPVI</sequence>
<dbReference type="PANTHER" id="PTHR30618:SF4">
    <property type="entry name" value="ALLANTOIN PERMEASE"/>
    <property type="match status" value="1"/>
</dbReference>
<accession>A0AAE1IFG6</accession>
<dbReference type="InterPro" id="IPR045225">
    <property type="entry name" value="Uracil/uridine/allantoin_perm"/>
</dbReference>
<dbReference type="PANTHER" id="PTHR30618">
    <property type="entry name" value="NCS1 FAMILY PURINE/PYRIMIDINE TRANSPORTER"/>
    <property type="match status" value="1"/>
</dbReference>
<dbReference type="CDD" id="cd11482">
    <property type="entry name" value="SLC-NCS1sbd_NRT1-like"/>
    <property type="match status" value="1"/>
</dbReference>
<dbReference type="InterPro" id="IPR001248">
    <property type="entry name" value="Pur-cyt_permease"/>
</dbReference>
<comment type="caution">
    <text evidence="10">The sequence shown here is derived from an EMBL/GenBank/DDBJ whole genome shotgun (WGS) entry which is preliminary data.</text>
</comment>
<dbReference type="GO" id="GO:0008270">
    <property type="term" value="F:zinc ion binding"/>
    <property type="evidence" value="ECO:0007669"/>
    <property type="project" value="InterPro"/>
</dbReference>
<dbReference type="RefSeq" id="XP_062757717.1">
    <property type="nucleotide sequence ID" value="XM_062897458.1"/>
</dbReference>
<evidence type="ECO:0000256" key="7">
    <source>
        <dbReference type="SAM" id="MobiDB-lite"/>
    </source>
</evidence>
<evidence type="ECO:0000256" key="1">
    <source>
        <dbReference type="ARBA" id="ARBA00004141"/>
    </source>
</evidence>
<feature type="transmembrane region" description="Helical" evidence="8">
    <location>
        <begin position="199"/>
        <end position="224"/>
    </location>
</feature>
<feature type="transmembrane region" description="Helical" evidence="8">
    <location>
        <begin position="336"/>
        <end position="356"/>
    </location>
</feature>
<evidence type="ECO:0000313" key="10">
    <source>
        <dbReference type="EMBL" id="KAK4078177.1"/>
    </source>
</evidence>
<protein>
    <submittedName>
        <fullName evidence="10">Transcriptional regulator family: Fungal Specific TF</fullName>
    </submittedName>
</protein>
<comment type="subcellular location">
    <subcellularLocation>
        <location evidence="1">Membrane</location>
        <topology evidence="1">Multi-pass membrane protein</topology>
    </subcellularLocation>
</comment>
<keyword evidence="3 8" id="KW-0812">Transmembrane</keyword>
<feature type="compositionally biased region" description="Polar residues" evidence="7">
    <location>
        <begin position="818"/>
        <end position="840"/>
    </location>
</feature>
<feature type="domain" description="Xylanolytic transcriptional activator regulatory" evidence="9">
    <location>
        <begin position="1127"/>
        <end position="1199"/>
    </location>
</feature>
<dbReference type="InterPro" id="IPR012681">
    <property type="entry name" value="NCS1"/>
</dbReference>